<name>A0ABS0LRH3_9LACT</name>
<proteinExistence type="predicted"/>
<dbReference type="InterPro" id="IPR036397">
    <property type="entry name" value="RNaseH_sf"/>
</dbReference>
<dbReference type="Pfam" id="PF13456">
    <property type="entry name" value="RVT_3"/>
    <property type="match status" value="1"/>
</dbReference>
<keyword evidence="3" id="KW-1185">Reference proteome</keyword>
<dbReference type="SUPFAM" id="SSF53098">
    <property type="entry name" value="Ribonuclease H-like"/>
    <property type="match status" value="1"/>
</dbReference>
<dbReference type="Proteomes" id="UP000721415">
    <property type="component" value="Unassembled WGS sequence"/>
</dbReference>
<evidence type="ECO:0000313" key="2">
    <source>
        <dbReference type="EMBL" id="MBG9985951.1"/>
    </source>
</evidence>
<dbReference type="PROSITE" id="PS50879">
    <property type="entry name" value="RNASE_H_1"/>
    <property type="match status" value="1"/>
</dbReference>
<evidence type="ECO:0000259" key="1">
    <source>
        <dbReference type="PROSITE" id="PS50879"/>
    </source>
</evidence>
<dbReference type="EMBL" id="JACBXQ010000002">
    <property type="protein sequence ID" value="MBG9985951.1"/>
    <property type="molecule type" value="Genomic_DNA"/>
</dbReference>
<dbReference type="CDD" id="cd09279">
    <property type="entry name" value="RNase_HI_like"/>
    <property type="match status" value="1"/>
</dbReference>
<dbReference type="InterPro" id="IPR002156">
    <property type="entry name" value="RNaseH_domain"/>
</dbReference>
<reference evidence="2 3" key="1">
    <citation type="submission" date="2020-07" db="EMBL/GenBank/DDBJ databases">
        <title>Facklamia lactis sp. nov., isolated from raw milk.</title>
        <authorList>
            <person name="Doll E.V."/>
            <person name="Huptas C."/>
            <person name="Staib L."/>
            <person name="Wenning M."/>
            <person name="Scherer S."/>
        </authorList>
    </citation>
    <scope>NUCLEOTIDE SEQUENCE [LARGE SCALE GENOMIC DNA]</scope>
    <source>
        <strain evidence="2 3">DSM 111018</strain>
    </source>
</reference>
<accession>A0ABS0LRH3</accession>
<evidence type="ECO:0000313" key="3">
    <source>
        <dbReference type="Proteomes" id="UP000721415"/>
    </source>
</evidence>
<feature type="domain" description="RNase H type-1" evidence="1">
    <location>
        <begin position="1"/>
        <end position="130"/>
    </location>
</feature>
<sequence>MLLIHIDAAFNPKTQEAGLAYYIQQDRQEYQEKIYLSKLQDNHLAEFCCLFYGLKWVQQHEINIDEMILIKTDSKIVAQSVEKGYVKSEQYKRQLDEILYLIAQYKLLFVNWVPEKDNRIADHLAKQALHRQGKVRVL</sequence>
<comment type="caution">
    <text evidence="2">The sequence shown here is derived from an EMBL/GenBank/DDBJ whole genome shotgun (WGS) entry which is preliminary data.</text>
</comment>
<dbReference type="InterPro" id="IPR012337">
    <property type="entry name" value="RNaseH-like_sf"/>
</dbReference>
<protein>
    <submittedName>
        <fullName evidence="2">Ribonuclease HI family protein</fullName>
    </submittedName>
</protein>
<gene>
    <name evidence="2" type="ORF">HZY91_03470</name>
</gene>
<dbReference type="Gene3D" id="3.30.420.10">
    <property type="entry name" value="Ribonuclease H-like superfamily/Ribonuclease H"/>
    <property type="match status" value="1"/>
</dbReference>
<dbReference type="RefSeq" id="WP_197114839.1">
    <property type="nucleotide sequence ID" value="NZ_JACBXQ010000002.1"/>
</dbReference>
<organism evidence="2 3">
    <name type="scientific">Facklamia lactis</name>
    <dbReference type="NCBI Taxonomy" id="2749967"/>
    <lineage>
        <taxon>Bacteria</taxon>
        <taxon>Bacillati</taxon>
        <taxon>Bacillota</taxon>
        <taxon>Bacilli</taxon>
        <taxon>Lactobacillales</taxon>
        <taxon>Aerococcaceae</taxon>
        <taxon>Facklamia</taxon>
    </lineage>
</organism>